<name>A0ABX2EM35_9BURK</name>
<proteinExistence type="predicted"/>
<evidence type="ECO:0000313" key="2">
    <source>
        <dbReference type="EMBL" id="NRF69637.1"/>
    </source>
</evidence>
<dbReference type="InterPro" id="IPR027444">
    <property type="entry name" value="H-NS_C_dom"/>
</dbReference>
<organism evidence="2 3">
    <name type="scientific">Pseudaquabacterium terrae</name>
    <dbReference type="NCBI Taxonomy" id="2732868"/>
    <lineage>
        <taxon>Bacteria</taxon>
        <taxon>Pseudomonadati</taxon>
        <taxon>Pseudomonadota</taxon>
        <taxon>Betaproteobacteria</taxon>
        <taxon>Burkholderiales</taxon>
        <taxon>Sphaerotilaceae</taxon>
        <taxon>Pseudaquabacterium</taxon>
    </lineage>
</organism>
<accession>A0ABX2EM35</accession>
<dbReference type="RefSeq" id="WP_173126878.1">
    <property type="nucleotide sequence ID" value="NZ_JABRWJ010000006.1"/>
</dbReference>
<dbReference type="Pfam" id="PF00816">
    <property type="entry name" value="Histone_HNS"/>
    <property type="match status" value="1"/>
</dbReference>
<feature type="domain" description="DNA-binding protein H-NS-like C-terminal" evidence="1">
    <location>
        <begin position="49"/>
        <end position="76"/>
    </location>
</feature>
<dbReference type="Gene3D" id="4.10.430.10">
    <property type="entry name" value="Histone-like protein H-NS, C-terminal domain"/>
    <property type="match status" value="1"/>
</dbReference>
<evidence type="ECO:0000259" key="1">
    <source>
        <dbReference type="Pfam" id="PF00816"/>
    </source>
</evidence>
<comment type="caution">
    <text evidence="2">The sequence shown here is derived from an EMBL/GenBank/DDBJ whole genome shotgun (WGS) entry which is preliminary data.</text>
</comment>
<dbReference type="SUPFAM" id="SSF81273">
    <property type="entry name" value="H-NS histone-like proteins"/>
    <property type="match status" value="1"/>
</dbReference>
<dbReference type="Proteomes" id="UP000737171">
    <property type="component" value="Unassembled WGS sequence"/>
</dbReference>
<evidence type="ECO:0000313" key="3">
    <source>
        <dbReference type="Proteomes" id="UP000737171"/>
    </source>
</evidence>
<keyword evidence="3" id="KW-1185">Reference proteome</keyword>
<reference evidence="2 3" key="1">
    <citation type="submission" date="2020-05" db="EMBL/GenBank/DDBJ databases">
        <title>Aquincola sp. isolate from soil.</title>
        <authorList>
            <person name="Han J."/>
            <person name="Kim D.-U."/>
        </authorList>
    </citation>
    <scope>NUCLEOTIDE SEQUENCE [LARGE SCALE GENOMIC DNA]</scope>
    <source>
        <strain evidence="2 3">S2</strain>
    </source>
</reference>
<protein>
    <submittedName>
        <fullName evidence="2">H-NS histone family protein</fullName>
    </submittedName>
</protein>
<sequence>MPLRRTLSPEQRAALARIQGLIEYWQITADEIDAAPEVALPASPVSAAARYRHPTSGETWDGRGEHPEWLRRALLTEGYRVSDIKLDG</sequence>
<dbReference type="InterPro" id="IPR037150">
    <property type="entry name" value="H-NS_C_dom_sf"/>
</dbReference>
<dbReference type="EMBL" id="JABRWJ010000006">
    <property type="protein sequence ID" value="NRF69637.1"/>
    <property type="molecule type" value="Genomic_DNA"/>
</dbReference>
<gene>
    <name evidence="2" type="ORF">HLB44_21775</name>
</gene>